<reference evidence="1 2" key="1">
    <citation type="submission" date="2017-06" db="EMBL/GenBank/DDBJ databases">
        <authorList>
            <person name="Kim H.J."/>
            <person name="Triplett B.A."/>
        </authorList>
    </citation>
    <scope>NUCLEOTIDE SEQUENCE [LARGE SCALE GENOMIC DNA]</scope>
    <source>
        <strain evidence="1 2">DS15</strain>
    </source>
</reference>
<evidence type="ECO:0000313" key="1">
    <source>
        <dbReference type="EMBL" id="SNS30940.1"/>
    </source>
</evidence>
<protein>
    <submittedName>
        <fullName evidence="1">Uncharacterized protein</fullName>
    </submittedName>
</protein>
<dbReference type="AlphaFoldDB" id="A0A239DF11"/>
<name>A0A239DF11_9SPHN</name>
<dbReference type="Proteomes" id="UP000198339">
    <property type="component" value="Unassembled WGS sequence"/>
</dbReference>
<gene>
    <name evidence="1" type="ORF">SAMN06295955_101235</name>
</gene>
<sequence>MSDHEPLDWLHLLSHAQALFPGAVIEVILTPDEIIHIDVDGHRFTFEIGSDDDEYFFTDGKASFSIPLMEIDWDF</sequence>
<organism evidence="1 2">
    <name type="scientific">Sphingopyxis indica</name>
    <dbReference type="NCBI Taxonomy" id="436663"/>
    <lineage>
        <taxon>Bacteria</taxon>
        <taxon>Pseudomonadati</taxon>
        <taxon>Pseudomonadota</taxon>
        <taxon>Alphaproteobacteria</taxon>
        <taxon>Sphingomonadales</taxon>
        <taxon>Sphingomonadaceae</taxon>
        <taxon>Sphingopyxis</taxon>
    </lineage>
</organism>
<evidence type="ECO:0000313" key="2">
    <source>
        <dbReference type="Proteomes" id="UP000198339"/>
    </source>
</evidence>
<dbReference type="RefSeq" id="WP_089214153.1">
    <property type="nucleotide sequence ID" value="NZ_FZPA01000001.1"/>
</dbReference>
<accession>A0A239DF11</accession>
<dbReference type="EMBL" id="FZPA01000001">
    <property type="protein sequence ID" value="SNS30940.1"/>
    <property type="molecule type" value="Genomic_DNA"/>
</dbReference>
<keyword evidence="2" id="KW-1185">Reference proteome</keyword>
<proteinExistence type="predicted"/>
<dbReference type="OrthoDB" id="7433168at2"/>